<evidence type="ECO:0000313" key="2">
    <source>
        <dbReference type="EMBL" id="VEI72799.1"/>
    </source>
</evidence>
<dbReference type="KEGG" id="sfw:WN53_24950"/>
<dbReference type="SUPFAM" id="SSF46575">
    <property type="entry name" value="DNA polymerase III theta subunit-like"/>
    <property type="match status" value="1"/>
</dbReference>
<organism evidence="2 4">
    <name type="scientific">Serratia fonticola</name>
    <dbReference type="NCBI Taxonomy" id="47917"/>
    <lineage>
        <taxon>Bacteria</taxon>
        <taxon>Pseudomonadati</taxon>
        <taxon>Pseudomonadota</taxon>
        <taxon>Gammaproteobacteria</taxon>
        <taxon>Enterobacterales</taxon>
        <taxon>Yersiniaceae</taxon>
        <taxon>Serratia</taxon>
    </lineage>
</organism>
<keyword evidence="2" id="KW-0808">Transferase</keyword>
<evidence type="ECO:0000313" key="4">
    <source>
        <dbReference type="Proteomes" id="UP000270487"/>
    </source>
</evidence>
<protein>
    <submittedName>
        <fullName evidence="1 2">DNA polymerase II</fullName>
        <ecNumber evidence="2">2.7.7.7</ecNumber>
    </submittedName>
</protein>
<dbReference type="InterPro" id="IPR036745">
    <property type="entry name" value="PolIII_theta_sf"/>
</dbReference>
<dbReference type="GO" id="GO:0003677">
    <property type="term" value="F:DNA binding"/>
    <property type="evidence" value="ECO:0007669"/>
    <property type="project" value="InterPro"/>
</dbReference>
<dbReference type="EMBL" id="LR134492">
    <property type="protein sequence ID" value="VEI72799.1"/>
    <property type="molecule type" value="Genomic_DNA"/>
</dbReference>
<keyword evidence="2" id="KW-0548">Nucleotidyltransferase</keyword>
<dbReference type="Gene3D" id="1.20.58.250">
    <property type="entry name" value="DNA polymerase III-theta"/>
    <property type="match status" value="1"/>
</dbReference>
<dbReference type="AlphaFoldDB" id="A0A0F7HFH3"/>
<dbReference type="EMBL" id="CABEEZ010000034">
    <property type="protein sequence ID" value="VTR24108.1"/>
    <property type="molecule type" value="Genomic_DNA"/>
</dbReference>
<dbReference type="RefSeq" id="WP_024485908.1">
    <property type="nucleotide sequence ID" value="NZ_CAMISI010000003.1"/>
</dbReference>
<dbReference type="GO" id="GO:0006260">
    <property type="term" value="P:DNA replication"/>
    <property type="evidence" value="ECO:0007669"/>
    <property type="project" value="InterPro"/>
</dbReference>
<dbReference type="STRING" id="47917.AV650_20590"/>
<proteinExistence type="predicted"/>
<evidence type="ECO:0000313" key="1">
    <source>
        <dbReference type="EMBL" id="MBC3214334.1"/>
    </source>
</evidence>
<sequence>MPRPLDGLPQQERERIQTDLLALRIIYSERYGYAAEWESAETHVPTHLRGYFQQRLNFYRTAQRHSI</sequence>
<dbReference type="EMBL" id="JACNYO010000023">
    <property type="protein sequence ID" value="MBC3214334.1"/>
    <property type="molecule type" value="Genomic_DNA"/>
</dbReference>
<dbReference type="InterPro" id="IPR009052">
    <property type="entry name" value="DNA_pol_III_theta_bac"/>
</dbReference>
<dbReference type="EC" id="2.7.7.7" evidence="2"/>
<dbReference type="Proteomes" id="UP000270487">
    <property type="component" value="Chromosome"/>
</dbReference>
<dbReference type="Pfam" id="PF06440">
    <property type="entry name" value="DNA_pol3_theta"/>
    <property type="match status" value="1"/>
</dbReference>
<evidence type="ECO:0000313" key="3">
    <source>
        <dbReference type="EMBL" id="VTR24108.1"/>
    </source>
</evidence>
<dbReference type="Proteomes" id="UP000659084">
    <property type="component" value="Unassembled WGS sequence"/>
</dbReference>
<dbReference type="GeneID" id="30323435"/>
<name>A0A0F7HFH3_SERFO</name>
<gene>
    <name evidence="2" type="primary">holE_2</name>
    <name evidence="3" type="synonym">holE_1</name>
    <name evidence="1" type="ORF">H8J20_19515</name>
    <name evidence="3" type="ORF">NCTC12965_01919</name>
    <name evidence="2" type="ORF">NCTC13193_03826</name>
</gene>
<reference evidence="2 4" key="1">
    <citation type="submission" date="2018-12" db="EMBL/GenBank/DDBJ databases">
        <authorList>
            <consortium name="Pathogen Informatics"/>
        </authorList>
    </citation>
    <scope>NUCLEOTIDE SEQUENCE [LARGE SCALE GENOMIC DNA]</scope>
    <source>
        <strain evidence="3">NCTC12965</strain>
        <strain evidence="2 4">NCTC13193</strain>
    </source>
</reference>
<dbReference type="GO" id="GO:0003887">
    <property type="term" value="F:DNA-directed DNA polymerase activity"/>
    <property type="evidence" value="ECO:0007669"/>
    <property type="project" value="UniProtKB-EC"/>
</dbReference>
<reference evidence="1" key="2">
    <citation type="submission" date="2020-08" db="EMBL/GenBank/DDBJ databases">
        <title>Food and environmental bacterial isolates.</title>
        <authorList>
            <person name="Richter L."/>
            <person name="Du Plessis E.M."/>
            <person name="Duvenage S."/>
            <person name="Allam M."/>
            <person name="Korsten L."/>
        </authorList>
    </citation>
    <scope>NUCLEOTIDE SEQUENCE</scope>
    <source>
        <strain evidence="1">UPMP2127</strain>
    </source>
</reference>
<accession>A0A0F7HFH3</accession>